<evidence type="ECO:0000256" key="1">
    <source>
        <dbReference type="HAMAP-Rule" id="MF_00707"/>
    </source>
</evidence>
<organism evidence="2 3">
    <name type="scientific">Acidaminobacter hydrogenoformans DSM 2784</name>
    <dbReference type="NCBI Taxonomy" id="1120920"/>
    <lineage>
        <taxon>Bacteria</taxon>
        <taxon>Bacillati</taxon>
        <taxon>Bacillota</taxon>
        <taxon>Clostridia</taxon>
        <taxon>Peptostreptococcales</taxon>
        <taxon>Acidaminobacteraceae</taxon>
        <taxon>Acidaminobacter</taxon>
    </lineage>
</organism>
<dbReference type="SUPFAM" id="SSF55021">
    <property type="entry name" value="ACT-like"/>
    <property type="match status" value="1"/>
</dbReference>
<dbReference type="NCBIfam" id="NF003361">
    <property type="entry name" value="PRK04435.1"/>
    <property type="match status" value="1"/>
</dbReference>
<evidence type="ECO:0000313" key="3">
    <source>
        <dbReference type="Proteomes" id="UP000199208"/>
    </source>
</evidence>
<accession>A0A1G5S6M2</accession>
<keyword evidence="3" id="KW-1185">Reference proteome</keyword>
<dbReference type="Gene3D" id="3.30.70.260">
    <property type="match status" value="1"/>
</dbReference>
<dbReference type="Proteomes" id="UP000199208">
    <property type="component" value="Unassembled WGS sequence"/>
</dbReference>
<dbReference type="CDD" id="cd04888">
    <property type="entry name" value="ACT_PheB-BS"/>
    <property type="match status" value="1"/>
</dbReference>
<dbReference type="STRING" id="1120920.SAMN03080599_03268"/>
<sequence length="146" mass="16024">MDKSKFIILSVEAVPEVYVKVLEAKELLKNGTYDGVTDAVKAVGISRSTYYKYCDHVFPLAEGAMGKRITISLLLSHESGVLSQFLQTIAEKNCNVMTISQDAPINGIANASITFDISEIQCTFDELIETLRSSKGVKKMNIVAIE</sequence>
<comment type="similarity">
    <text evidence="1">Belongs to the UPF0735 family.</text>
</comment>
<dbReference type="PIRSF" id="PIRSF025624">
    <property type="entry name" value="ACT_PheB"/>
    <property type="match status" value="1"/>
</dbReference>
<dbReference type="EMBL" id="FMWL01000030">
    <property type="protein sequence ID" value="SCZ82014.1"/>
    <property type="molecule type" value="Genomic_DNA"/>
</dbReference>
<dbReference type="RefSeq" id="WP_207646493.1">
    <property type="nucleotide sequence ID" value="NZ_FMWL01000030.1"/>
</dbReference>
<dbReference type="InterPro" id="IPR008310">
    <property type="entry name" value="UPF0735_ACT_dom-cont"/>
</dbReference>
<dbReference type="HAMAP" id="MF_00707">
    <property type="entry name" value="UPF0735"/>
    <property type="match status" value="1"/>
</dbReference>
<dbReference type="AlphaFoldDB" id="A0A1G5S6M2"/>
<protein>
    <recommendedName>
        <fullName evidence="1">UPF0735 protein SAMN03080599_03268</fullName>
    </recommendedName>
</protein>
<reference evidence="2 3" key="1">
    <citation type="submission" date="2016-10" db="EMBL/GenBank/DDBJ databases">
        <authorList>
            <person name="de Groot N.N."/>
        </authorList>
    </citation>
    <scope>NUCLEOTIDE SEQUENCE [LARGE SCALE GENOMIC DNA]</scope>
    <source>
        <strain evidence="2 3">DSM 2784</strain>
    </source>
</reference>
<dbReference type="InterPro" id="IPR045865">
    <property type="entry name" value="ACT-like_dom_sf"/>
</dbReference>
<name>A0A1G5S6M2_9FIRM</name>
<gene>
    <name evidence="2" type="ORF">SAMN03080599_03268</name>
</gene>
<evidence type="ECO:0000313" key="2">
    <source>
        <dbReference type="EMBL" id="SCZ82014.1"/>
    </source>
</evidence>
<proteinExistence type="inferred from homology"/>